<dbReference type="InterPro" id="IPR007055">
    <property type="entry name" value="BON_dom"/>
</dbReference>
<organism evidence="5 6">
    <name type="scientific">Aliidongia dinghuensis</name>
    <dbReference type="NCBI Taxonomy" id="1867774"/>
    <lineage>
        <taxon>Bacteria</taxon>
        <taxon>Pseudomonadati</taxon>
        <taxon>Pseudomonadota</taxon>
        <taxon>Alphaproteobacteria</taxon>
        <taxon>Rhodospirillales</taxon>
        <taxon>Dongiaceae</taxon>
        <taxon>Aliidongia</taxon>
    </lineage>
</organism>
<dbReference type="PANTHER" id="PTHR43080">
    <property type="entry name" value="CBS DOMAIN-CONTAINING PROTEIN CBSX3, MITOCHONDRIAL"/>
    <property type="match status" value="1"/>
</dbReference>
<dbReference type="PROSITE" id="PS50914">
    <property type="entry name" value="BON"/>
    <property type="match status" value="1"/>
</dbReference>
<dbReference type="PIRSF" id="PIRSF036990">
    <property type="entry name" value="UCP036990_CBS_BON"/>
    <property type="match status" value="1"/>
</dbReference>
<evidence type="ECO:0000313" key="6">
    <source>
        <dbReference type="Proteomes" id="UP000646365"/>
    </source>
</evidence>
<dbReference type="InterPro" id="IPR046342">
    <property type="entry name" value="CBS_dom_sf"/>
</dbReference>
<evidence type="ECO:0000313" key="5">
    <source>
        <dbReference type="EMBL" id="GGF43518.1"/>
    </source>
</evidence>
<dbReference type="SUPFAM" id="SSF54631">
    <property type="entry name" value="CBS-domain pair"/>
    <property type="match status" value="1"/>
</dbReference>
<keyword evidence="5" id="KW-0418">Kinase</keyword>
<reference evidence="5" key="1">
    <citation type="journal article" date="2014" name="Int. J. Syst. Evol. Microbiol.">
        <title>Complete genome sequence of Corynebacterium casei LMG S-19264T (=DSM 44701T), isolated from a smear-ripened cheese.</title>
        <authorList>
            <consortium name="US DOE Joint Genome Institute (JGI-PGF)"/>
            <person name="Walter F."/>
            <person name="Albersmeier A."/>
            <person name="Kalinowski J."/>
            <person name="Ruckert C."/>
        </authorList>
    </citation>
    <scope>NUCLEOTIDE SEQUENCE</scope>
    <source>
        <strain evidence="5">CGMCC 1.15725</strain>
    </source>
</reference>
<evidence type="ECO:0000259" key="4">
    <source>
        <dbReference type="PROSITE" id="PS51371"/>
    </source>
</evidence>
<dbReference type="Gene3D" id="3.10.580.10">
    <property type="entry name" value="CBS-domain"/>
    <property type="match status" value="1"/>
</dbReference>
<dbReference type="InterPro" id="IPR051257">
    <property type="entry name" value="Diverse_CBS-Domain"/>
</dbReference>
<dbReference type="Gene3D" id="3.30.1340.30">
    <property type="match status" value="1"/>
</dbReference>
<dbReference type="PROSITE" id="PS51371">
    <property type="entry name" value="CBS"/>
    <property type="match status" value="2"/>
</dbReference>
<dbReference type="CDD" id="cd04586">
    <property type="entry name" value="CBS_pair_BON_assoc"/>
    <property type="match status" value="1"/>
</dbReference>
<comment type="caution">
    <text evidence="5">The sequence shown here is derived from an EMBL/GenBank/DDBJ whole genome shotgun (WGS) entry which is preliminary data.</text>
</comment>
<dbReference type="PANTHER" id="PTHR43080:SF26">
    <property type="entry name" value="REGULATORY PROTEIN"/>
    <property type="match status" value="1"/>
</dbReference>
<dbReference type="Proteomes" id="UP000646365">
    <property type="component" value="Unassembled WGS sequence"/>
</dbReference>
<keyword evidence="6" id="KW-1185">Reference proteome</keyword>
<sequence>MKASDVMTQGPIVTVHPETSLEEAAGLMIKLHISGLPVVDAAGKLVGILTEGDLLRRAEIGTAPHRRRWVSFLSAPGRLADEYVQTHGIKVGDLMSRDVVMAAPDTPLEAIVGLLEQHCIKRLPIVEGDRLLGIVSRLDLVRALLRQLELSAPAARSDDDILRDVAAVFEDEVWVPRAGVRVEVHDGIVDLCGLIYDERQRSALRVAAETVAGVKLVRDHLTWVKPASDMTIGVGVPL</sequence>
<proteinExistence type="predicted"/>
<dbReference type="GO" id="GO:0016301">
    <property type="term" value="F:kinase activity"/>
    <property type="evidence" value="ECO:0007669"/>
    <property type="project" value="UniProtKB-KW"/>
</dbReference>
<evidence type="ECO:0000256" key="1">
    <source>
        <dbReference type="ARBA" id="ARBA00023122"/>
    </source>
</evidence>
<dbReference type="Pfam" id="PF04972">
    <property type="entry name" value="BON"/>
    <property type="match status" value="1"/>
</dbReference>
<protein>
    <submittedName>
        <fullName evidence="5">Histidine kinase</fullName>
    </submittedName>
</protein>
<feature type="domain" description="BON" evidence="3">
    <location>
        <begin position="157"/>
        <end position="225"/>
    </location>
</feature>
<dbReference type="InterPro" id="IPR000644">
    <property type="entry name" value="CBS_dom"/>
</dbReference>
<feature type="domain" description="CBS" evidence="4">
    <location>
        <begin position="7"/>
        <end position="64"/>
    </location>
</feature>
<keyword evidence="5" id="KW-0808">Transferase</keyword>
<reference evidence="5" key="2">
    <citation type="submission" date="2020-09" db="EMBL/GenBank/DDBJ databases">
        <authorList>
            <person name="Sun Q."/>
            <person name="Zhou Y."/>
        </authorList>
    </citation>
    <scope>NUCLEOTIDE SEQUENCE</scope>
    <source>
        <strain evidence="5">CGMCC 1.15725</strain>
    </source>
</reference>
<accession>A0A8J3E522</accession>
<keyword evidence="1 2" id="KW-0129">CBS domain</keyword>
<evidence type="ECO:0000259" key="3">
    <source>
        <dbReference type="PROSITE" id="PS50914"/>
    </source>
</evidence>
<gene>
    <name evidence="5" type="ORF">GCM10011611_57450</name>
</gene>
<dbReference type="RefSeq" id="WP_189051629.1">
    <property type="nucleotide sequence ID" value="NZ_BMJQ01000020.1"/>
</dbReference>
<dbReference type="InterPro" id="IPR017080">
    <property type="entry name" value="UCP036990_CBS_BON"/>
</dbReference>
<dbReference type="SMART" id="SM00116">
    <property type="entry name" value="CBS"/>
    <property type="match status" value="2"/>
</dbReference>
<dbReference type="EMBL" id="BMJQ01000020">
    <property type="protein sequence ID" value="GGF43518.1"/>
    <property type="molecule type" value="Genomic_DNA"/>
</dbReference>
<feature type="domain" description="CBS" evidence="4">
    <location>
        <begin position="95"/>
        <end position="150"/>
    </location>
</feature>
<dbReference type="AlphaFoldDB" id="A0A8J3E522"/>
<name>A0A8J3E522_9PROT</name>
<dbReference type="Pfam" id="PF00571">
    <property type="entry name" value="CBS"/>
    <property type="match status" value="2"/>
</dbReference>
<evidence type="ECO:0000256" key="2">
    <source>
        <dbReference type="PROSITE-ProRule" id="PRU00703"/>
    </source>
</evidence>